<dbReference type="HOGENOM" id="CLU_1898383_0_0_1"/>
<dbReference type="AlphaFoldDB" id="B3MIC2"/>
<protein>
    <submittedName>
        <fullName evidence="1">Uncharacterized protein</fullName>
    </submittedName>
</protein>
<sequence length="134" mass="15556">MVDRGKNLVLPVGPCLAEATETQTSFGPPKIKKILPTRANRMEQFLWQEFFNEYNRQASAQPEVGTDTTEYYDQFCKDIPPKDEELEEVLINKYPLYCTTAVTLWNHEGDPTMTFKRKYSITKPIHECTEKFAL</sequence>
<evidence type="ECO:0000313" key="2">
    <source>
        <dbReference type="Proteomes" id="UP000007801"/>
    </source>
</evidence>
<dbReference type="STRING" id="7217.B3MIC2"/>
<dbReference type="eggNOG" id="ENOG502TCUD">
    <property type="taxonomic scope" value="Eukaryota"/>
</dbReference>
<dbReference type="KEGG" id="dan:6496067"/>
<dbReference type="EMBL" id="CH902619">
    <property type="protein sequence ID" value="EDV36970.1"/>
    <property type="molecule type" value="Genomic_DNA"/>
</dbReference>
<evidence type="ECO:0000313" key="1">
    <source>
        <dbReference type="EMBL" id="EDV36970.1"/>
    </source>
</evidence>
<accession>B3MIC2</accession>
<dbReference type="Proteomes" id="UP000007801">
    <property type="component" value="Unassembled WGS sequence"/>
</dbReference>
<dbReference type="PhylomeDB" id="B3MIC2"/>
<dbReference type="OMA" id="QECTEKF"/>
<dbReference type="OrthoDB" id="7880152at2759"/>
<gene>
    <name evidence="1" type="primary">Dana\GF13224</name>
    <name evidence="1" type="synonym">dana_GLEANR_13238</name>
    <name evidence="1" type="ORF">GF13224</name>
</gene>
<name>B3MIC2_DROAN</name>
<reference evidence="1 2" key="1">
    <citation type="journal article" date="2007" name="Nature">
        <title>Evolution of genes and genomes on the Drosophila phylogeny.</title>
        <authorList>
            <consortium name="Drosophila 12 Genomes Consortium"/>
            <person name="Clark A.G."/>
            <person name="Eisen M.B."/>
            <person name="Smith D.R."/>
            <person name="Bergman C.M."/>
            <person name="Oliver B."/>
            <person name="Markow T.A."/>
            <person name="Kaufman T.C."/>
            <person name="Kellis M."/>
            <person name="Gelbart W."/>
            <person name="Iyer V.N."/>
            <person name="Pollard D.A."/>
            <person name="Sackton T.B."/>
            <person name="Larracuente A.M."/>
            <person name="Singh N.D."/>
            <person name="Abad J.P."/>
            <person name="Abt D.N."/>
            <person name="Adryan B."/>
            <person name="Aguade M."/>
            <person name="Akashi H."/>
            <person name="Anderson W.W."/>
            <person name="Aquadro C.F."/>
            <person name="Ardell D.H."/>
            <person name="Arguello R."/>
            <person name="Artieri C.G."/>
            <person name="Barbash D.A."/>
            <person name="Barker D."/>
            <person name="Barsanti P."/>
            <person name="Batterham P."/>
            <person name="Batzoglou S."/>
            <person name="Begun D."/>
            <person name="Bhutkar A."/>
            <person name="Blanco E."/>
            <person name="Bosak S.A."/>
            <person name="Bradley R.K."/>
            <person name="Brand A.D."/>
            <person name="Brent M.R."/>
            <person name="Brooks A.N."/>
            <person name="Brown R.H."/>
            <person name="Butlin R.K."/>
            <person name="Caggese C."/>
            <person name="Calvi B.R."/>
            <person name="Bernardo de Carvalho A."/>
            <person name="Caspi A."/>
            <person name="Castrezana S."/>
            <person name="Celniker S.E."/>
            <person name="Chang J.L."/>
            <person name="Chapple C."/>
            <person name="Chatterji S."/>
            <person name="Chinwalla A."/>
            <person name="Civetta A."/>
            <person name="Clifton S.W."/>
            <person name="Comeron J.M."/>
            <person name="Costello J.C."/>
            <person name="Coyne J.A."/>
            <person name="Daub J."/>
            <person name="David R.G."/>
            <person name="Delcher A.L."/>
            <person name="Delehaunty K."/>
            <person name="Do C.B."/>
            <person name="Ebling H."/>
            <person name="Edwards K."/>
            <person name="Eickbush T."/>
            <person name="Evans J.D."/>
            <person name="Filipski A."/>
            <person name="Findeiss S."/>
            <person name="Freyhult E."/>
            <person name="Fulton L."/>
            <person name="Fulton R."/>
            <person name="Garcia A.C."/>
            <person name="Gardiner A."/>
            <person name="Garfield D.A."/>
            <person name="Garvin B.E."/>
            <person name="Gibson G."/>
            <person name="Gilbert D."/>
            <person name="Gnerre S."/>
            <person name="Godfrey J."/>
            <person name="Good R."/>
            <person name="Gotea V."/>
            <person name="Gravely B."/>
            <person name="Greenberg A.J."/>
            <person name="Griffiths-Jones S."/>
            <person name="Gross S."/>
            <person name="Guigo R."/>
            <person name="Gustafson E.A."/>
            <person name="Haerty W."/>
            <person name="Hahn M.W."/>
            <person name="Halligan D.L."/>
            <person name="Halpern A.L."/>
            <person name="Halter G.M."/>
            <person name="Han M.V."/>
            <person name="Heger A."/>
            <person name="Hillier L."/>
            <person name="Hinrichs A.S."/>
            <person name="Holmes I."/>
            <person name="Hoskins R.A."/>
            <person name="Hubisz M.J."/>
            <person name="Hultmark D."/>
            <person name="Huntley M.A."/>
            <person name="Jaffe D.B."/>
            <person name="Jagadeeshan S."/>
            <person name="Jeck W.R."/>
            <person name="Johnson J."/>
            <person name="Jones C.D."/>
            <person name="Jordan W.C."/>
            <person name="Karpen G.H."/>
            <person name="Kataoka E."/>
            <person name="Keightley P.D."/>
            <person name="Kheradpour P."/>
            <person name="Kirkness E.F."/>
            <person name="Koerich L.B."/>
            <person name="Kristiansen K."/>
            <person name="Kudrna D."/>
            <person name="Kulathinal R.J."/>
            <person name="Kumar S."/>
            <person name="Kwok R."/>
            <person name="Lander E."/>
            <person name="Langley C.H."/>
            <person name="Lapoint R."/>
            <person name="Lazzaro B.P."/>
            <person name="Lee S.J."/>
            <person name="Levesque L."/>
            <person name="Li R."/>
            <person name="Lin C.F."/>
            <person name="Lin M.F."/>
            <person name="Lindblad-Toh K."/>
            <person name="Llopart A."/>
            <person name="Long M."/>
            <person name="Low L."/>
            <person name="Lozovsky E."/>
            <person name="Lu J."/>
            <person name="Luo M."/>
            <person name="Machado C.A."/>
            <person name="Makalowski W."/>
            <person name="Marzo M."/>
            <person name="Matsuda M."/>
            <person name="Matzkin L."/>
            <person name="McAllister B."/>
            <person name="McBride C.S."/>
            <person name="McKernan B."/>
            <person name="McKernan K."/>
            <person name="Mendez-Lago M."/>
            <person name="Minx P."/>
            <person name="Mollenhauer M.U."/>
            <person name="Montooth K."/>
            <person name="Mount S.M."/>
            <person name="Mu X."/>
            <person name="Myers E."/>
            <person name="Negre B."/>
            <person name="Newfeld S."/>
            <person name="Nielsen R."/>
            <person name="Noor M.A."/>
            <person name="O'Grady P."/>
            <person name="Pachter L."/>
            <person name="Papaceit M."/>
            <person name="Parisi M.J."/>
            <person name="Parisi M."/>
            <person name="Parts L."/>
            <person name="Pedersen J.S."/>
            <person name="Pesole G."/>
            <person name="Phillippy A.M."/>
            <person name="Ponting C.P."/>
            <person name="Pop M."/>
            <person name="Porcelli D."/>
            <person name="Powell J.R."/>
            <person name="Prohaska S."/>
            <person name="Pruitt K."/>
            <person name="Puig M."/>
            <person name="Quesneville H."/>
            <person name="Ram K.R."/>
            <person name="Rand D."/>
            <person name="Rasmussen M.D."/>
            <person name="Reed L.K."/>
            <person name="Reenan R."/>
            <person name="Reily A."/>
            <person name="Remington K.A."/>
            <person name="Rieger T.T."/>
            <person name="Ritchie M.G."/>
            <person name="Robin C."/>
            <person name="Rogers Y.H."/>
            <person name="Rohde C."/>
            <person name="Rozas J."/>
            <person name="Rubenfield M.J."/>
            <person name="Ruiz A."/>
            <person name="Russo S."/>
            <person name="Salzberg S.L."/>
            <person name="Sanchez-Gracia A."/>
            <person name="Saranga D.J."/>
            <person name="Sato H."/>
            <person name="Schaeffer S.W."/>
            <person name="Schatz M.C."/>
            <person name="Schlenke T."/>
            <person name="Schwartz R."/>
            <person name="Segarra C."/>
            <person name="Singh R.S."/>
            <person name="Sirot L."/>
            <person name="Sirota M."/>
            <person name="Sisneros N.B."/>
            <person name="Smith C.D."/>
            <person name="Smith T.F."/>
            <person name="Spieth J."/>
            <person name="Stage D.E."/>
            <person name="Stark A."/>
            <person name="Stephan W."/>
            <person name="Strausberg R.L."/>
            <person name="Strempel S."/>
            <person name="Sturgill D."/>
            <person name="Sutton G."/>
            <person name="Sutton G.G."/>
            <person name="Tao W."/>
            <person name="Teichmann S."/>
            <person name="Tobari Y.N."/>
            <person name="Tomimura Y."/>
            <person name="Tsolas J.M."/>
            <person name="Valente V.L."/>
            <person name="Venter E."/>
            <person name="Venter J.C."/>
            <person name="Vicario S."/>
            <person name="Vieira F.G."/>
            <person name="Vilella A.J."/>
            <person name="Villasante A."/>
            <person name="Walenz B."/>
            <person name="Wang J."/>
            <person name="Wasserman M."/>
            <person name="Watts T."/>
            <person name="Wilson D."/>
            <person name="Wilson R.K."/>
            <person name="Wing R.A."/>
            <person name="Wolfner M.F."/>
            <person name="Wong A."/>
            <person name="Wong G.K."/>
            <person name="Wu C.I."/>
            <person name="Wu G."/>
            <person name="Yamamoto D."/>
            <person name="Yang H.P."/>
            <person name="Yang S.P."/>
            <person name="Yorke J.A."/>
            <person name="Yoshida K."/>
            <person name="Zdobnov E."/>
            <person name="Zhang P."/>
            <person name="Zhang Y."/>
            <person name="Zimin A.V."/>
            <person name="Baldwin J."/>
            <person name="Abdouelleil A."/>
            <person name="Abdulkadir J."/>
            <person name="Abebe A."/>
            <person name="Abera B."/>
            <person name="Abreu J."/>
            <person name="Acer S.C."/>
            <person name="Aftuck L."/>
            <person name="Alexander A."/>
            <person name="An P."/>
            <person name="Anderson E."/>
            <person name="Anderson S."/>
            <person name="Arachi H."/>
            <person name="Azer M."/>
            <person name="Bachantsang P."/>
            <person name="Barry A."/>
            <person name="Bayul T."/>
            <person name="Berlin A."/>
            <person name="Bessette D."/>
            <person name="Bloom T."/>
            <person name="Blye J."/>
            <person name="Boguslavskiy L."/>
            <person name="Bonnet C."/>
            <person name="Boukhgalter B."/>
            <person name="Bourzgui I."/>
            <person name="Brown A."/>
            <person name="Cahill P."/>
            <person name="Channer S."/>
            <person name="Cheshatsang Y."/>
            <person name="Chuda L."/>
            <person name="Citroen M."/>
            <person name="Collymore A."/>
            <person name="Cooke P."/>
            <person name="Costello M."/>
            <person name="D'Aco K."/>
            <person name="Daza R."/>
            <person name="De Haan G."/>
            <person name="DeGray S."/>
            <person name="DeMaso C."/>
            <person name="Dhargay N."/>
            <person name="Dooley K."/>
            <person name="Dooley E."/>
            <person name="Doricent M."/>
            <person name="Dorje P."/>
            <person name="Dorjee K."/>
            <person name="Dupes A."/>
            <person name="Elong R."/>
            <person name="Falk J."/>
            <person name="Farina A."/>
            <person name="Faro S."/>
            <person name="Ferguson D."/>
            <person name="Fisher S."/>
            <person name="Foley C.D."/>
            <person name="Franke A."/>
            <person name="Friedrich D."/>
            <person name="Gadbois L."/>
            <person name="Gearin G."/>
            <person name="Gearin C.R."/>
            <person name="Giannoukos G."/>
            <person name="Goode T."/>
            <person name="Graham J."/>
            <person name="Grandbois E."/>
            <person name="Grewal S."/>
            <person name="Gyaltsen K."/>
            <person name="Hafez N."/>
            <person name="Hagos B."/>
            <person name="Hall J."/>
            <person name="Henson C."/>
            <person name="Hollinger A."/>
            <person name="Honan T."/>
            <person name="Huard M.D."/>
            <person name="Hughes L."/>
            <person name="Hurhula B."/>
            <person name="Husby M.E."/>
            <person name="Kamat A."/>
            <person name="Kanga B."/>
            <person name="Kashin S."/>
            <person name="Khazanovich D."/>
            <person name="Kisner P."/>
            <person name="Lance K."/>
            <person name="Lara M."/>
            <person name="Lee W."/>
            <person name="Lennon N."/>
            <person name="Letendre F."/>
            <person name="LeVine R."/>
            <person name="Lipovsky A."/>
            <person name="Liu X."/>
            <person name="Liu J."/>
            <person name="Liu S."/>
            <person name="Lokyitsang T."/>
            <person name="Lokyitsang Y."/>
            <person name="Lubonja R."/>
            <person name="Lui A."/>
            <person name="MacDonald P."/>
            <person name="Magnisalis V."/>
            <person name="Maru K."/>
            <person name="Matthews C."/>
            <person name="McCusker W."/>
            <person name="McDonough S."/>
            <person name="Mehta T."/>
            <person name="Meldrim J."/>
            <person name="Meneus L."/>
            <person name="Mihai O."/>
            <person name="Mihalev A."/>
            <person name="Mihova T."/>
            <person name="Mittelman R."/>
            <person name="Mlenga V."/>
            <person name="Montmayeur A."/>
            <person name="Mulrain L."/>
            <person name="Navidi A."/>
            <person name="Naylor J."/>
            <person name="Negash T."/>
            <person name="Nguyen T."/>
            <person name="Nguyen N."/>
            <person name="Nicol R."/>
            <person name="Norbu C."/>
            <person name="Norbu N."/>
            <person name="Novod N."/>
            <person name="O'Neill B."/>
            <person name="Osman S."/>
            <person name="Markiewicz E."/>
            <person name="Oyono O.L."/>
            <person name="Patti C."/>
            <person name="Phunkhang P."/>
            <person name="Pierre F."/>
            <person name="Priest M."/>
            <person name="Raghuraman S."/>
            <person name="Rege F."/>
            <person name="Reyes R."/>
            <person name="Rise C."/>
            <person name="Rogov P."/>
            <person name="Ross K."/>
            <person name="Ryan E."/>
            <person name="Settipalli S."/>
            <person name="Shea T."/>
            <person name="Sherpa N."/>
            <person name="Shi L."/>
            <person name="Shih D."/>
            <person name="Sparrow T."/>
            <person name="Spaulding J."/>
            <person name="Stalker J."/>
            <person name="Stange-Thomann N."/>
            <person name="Stavropoulos S."/>
            <person name="Stone C."/>
            <person name="Strader C."/>
            <person name="Tesfaye S."/>
            <person name="Thomson T."/>
            <person name="Thoulutsang Y."/>
            <person name="Thoulutsang D."/>
            <person name="Topham K."/>
            <person name="Topping I."/>
            <person name="Tsamla T."/>
            <person name="Vassiliev H."/>
            <person name="Vo A."/>
            <person name="Wangchuk T."/>
            <person name="Wangdi T."/>
            <person name="Weiand M."/>
            <person name="Wilkinson J."/>
            <person name="Wilson A."/>
            <person name="Yadav S."/>
            <person name="Young G."/>
            <person name="Yu Q."/>
            <person name="Zembek L."/>
            <person name="Zhong D."/>
            <person name="Zimmer A."/>
            <person name="Zwirko Z."/>
            <person name="Jaffe D.B."/>
            <person name="Alvarez P."/>
            <person name="Brockman W."/>
            <person name="Butler J."/>
            <person name="Chin C."/>
            <person name="Gnerre S."/>
            <person name="Grabherr M."/>
            <person name="Kleber M."/>
            <person name="Mauceli E."/>
            <person name="MacCallum I."/>
        </authorList>
    </citation>
    <scope>NUCLEOTIDE SEQUENCE [LARGE SCALE GENOMIC DNA]</scope>
    <source>
        <strain evidence="2">Tucson 14024-0371.13</strain>
    </source>
</reference>
<dbReference type="GeneID" id="6496067"/>
<dbReference type="InParanoid" id="B3MIC2"/>
<organism evidence="1 2">
    <name type="scientific">Drosophila ananassae</name>
    <name type="common">Fruit fly</name>
    <dbReference type="NCBI Taxonomy" id="7217"/>
    <lineage>
        <taxon>Eukaryota</taxon>
        <taxon>Metazoa</taxon>
        <taxon>Ecdysozoa</taxon>
        <taxon>Arthropoda</taxon>
        <taxon>Hexapoda</taxon>
        <taxon>Insecta</taxon>
        <taxon>Pterygota</taxon>
        <taxon>Neoptera</taxon>
        <taxon>Endopterygota</taxon>
        <taxon>Diptera</taxon>
        <taxon>Brachycera</taxon>
        <taxon>Muscomorpha</taxon>
        <taxon>Ephydroidea</taxon>
        <taxon>Drosophilidae</taxon>
        <taxon>Drosophila</taxon>
        <taxon>Sophophora</taxon>
    </lineage>
</organism>
<proteinExistence type="predicted"/>
<keyword evidence="2" id="KW-1185">Reference proteome</keyword>